<dbReference type="Pfam" id="PF02504">
    <property type="entry name" value="FA_synthesis"/>
    <property type="match status" value="1"/>
</dbReference>
<dbReference type="NCBIfam" id="TIGR00182">
    <property type="entry name" value="plsX"/>
    <property type="match status" value="1"/>
</dbReference>
<evidence type="ECO:0000256" key="2">
    <source>
        <dbReference type="ARBA" id="ARBA00022490"/>
    </source>
</evidence>
<evidence type="ECO:0000256" key="3">
    <source>
        <dbReference type="ARBA" id="ARBA00022516"/>
    </source>
</evidence>
<dbReference type="KEGG" id="poj:PtoMrB4_40490"/>
<keyword evidence="6 10" id="KW-0594">Phospholipid biosynthesis</keyword>
<comment type="function">
    <text evidence="10">Catalyzes the reversible formation of acyl-phosphate (acyl-PO(4)) from acyl-[acyl-carrier-protein] (acyl-ACP). This enzyme utilizes acyl-ACP as fatty acyl donor, but not acyl-CoA.</text>
</comment>
<dbReference type="Proteomes" id="UP000501237">
    <property type="component" value="Chromosome"/>
</dbReference>
<dbReference type="GO" id="GO:0008654">
    <property type="term" value="P:phospholipid biosynthetic process"/>
    <property type="evidence" value="ECO:0007669"/>
    <property type="project" value="UniProtKB-KW"/>
</dbReference>
<keyword evidence="11" id="KW-0012">Acyltransferase</keyword>
<keyword evidence="14" id="KW-1185">Reference proteome</keyword>
<dbReference type="GO" id="GO:0043811">
    <property type="term" value="F:phosphate:acyl-[acyl carrier protein] acyltransferase activity"/>
    <property type="evidence" value="ECO:0007669"/>
    <property type="project" value="UniProtKB-UniRule"/>
</dbReference>
<evidence type="ECO:0000256" key="10">
    <source>
        <dbReference type="HAMAP-Rule" id="MF_00019"/>
    </source>
</evidence>
<evidence type="ECO:0000256" key="6">
    <source>
        <dbReference type="ARBA" id="ARBA00023209"/>
    </source>
</evidence>
<keyword evidence="2 10" id="KW-0963">Cytoplasm</keyword>
<dbReference type="EMBL" id="AP022642">
    <property type="protein sequence ID" value="BCA30072.1"/>
    <property type="molecule type" value="Genomic_DNA"/>
</dbReference>
<dbReference type="Gene3D" id="3.40.718.10">
    <property type="entry name" value="Isopropylmalate Dehydrogenase"/>
    <property type="match status" value="1"/>
</dbReference>
<reference evidence="12 14" key="2">
    <citation type="submission" date="2023-10" db="EMBL/GenBank/DDBJ databases">
        <title>Pseudomonas otitidis isolated from a paediatric patient with cystic fibrosis in Chile.</title>
        <authorList>
            <person name="Amsteins-Romero L."/>
            <person name="Opazo-Capurro A."/>
            <person name="Matus-Kohler M."/>
            <person name="Gonzalez-Rocha G."/>
        </authorList>
    </citation>
    <scope>NUCLEOTIDE SEQUENCE [LARGE SCALE GENOMIC DNA]</scope>
    <source>
        <strain evidence="12 14">P-714</strain>
    </source>
</reference>
<dbReference type="PANTHER" id="PTHR30100:SF1">
    <property type="entry name" value="PHOSPHATE ACYLTRANSFERASE"/>
    <property type="match status" value="1"/>
</dbReference>
<evidence type="ECO:0000313" key="11">
    <source>
        <dbReference type="EMBL" id="BCA30072.1"/>
    </source>
</evidence>
<evidence type="ECO:0000256" key="7">
    <source>
        <dbReference type="ARBA" id="ARBA00023264"/>
    </source>
</evidence>
<dbReference type="InterPro" id="IPR012281">
    <property type="entry name" value="Phospholipid_synth_PlsX-like"/>
</dbReference>
<name>A0A679GKV6_9GAMM</name>
<evidence type="ECO:0000256" key="4">
    <source>
        <dbReference type="ARBA" id="ARBA00022679"/>
    </source>
</evidence>
<comment type="catalytic activity">
    <reaction evidence="1 10">
        <text>a fatty acyl-[ACP] + phosphate = an acyl phosphate + holo-[ACP]</text>
        <dbReference type="Rhea" id="RHEA:42292"/>
        <dbReference type="Rhea" id="RHEA-COMP:9685"/>
        <dbReference type="Rhea" id="RHEA-COMP:14125"/>
        <dbReference type="ChEBI" id="CHEBI:43474"/>
        <dbReference type="ChEBI" id="CHEBI:59918"/>
        <dbReference type="ChEBI" id="CHEBI:64479"/>
        <dbReference type="ChEBI" id="CHEBI:138651"/>
        <dbReference type="EC" id="2.3.1.274"/>
    </reaction>
</comment>
<dbReference type="HAMAP" id="MF_00019">
    <property type="entry name" value="PlsX"/>
    <property type="match status" value="1"/>
</dbReference>
<evidence type="ECO:0000256" key="1">
    <source>
        <dbReference type="ARBA" id="ARBA00001232"/>
    </source>
</evidence>
<evidence type="ECO:0000256" key="5">
    <source>
        <dbReference type="ARBA" id="ARBA00023098"/>
    </source>
</evidence>
<dbReference type="PANTHER" id="PTHR30100">
    <property type="entry name" value="FATTY ACID/PHOSPHOLIPID SYNTHESIS PROTEIN PLSX"/>
    <property type="match status" value="1"/>
</dbReference>
<keyword evidence="5 10" id="KW-0443">Lipid metabolism</keyword>
<dbReference type="GO" id="GO:0005737">
    <property type="term" value="C:cytoplasm"/>
    <property type="evidence" value="ECO:0007669"/>
    <property type="project" value="UniProtKB-SubCell"/>
</dbReference>
<dbReference type="InterPro" id="IPR003664">
    <property type="entry name" value="FA_synthesis"/>
</dbReference>
<comment type="subcellular location">
    <subcellularLocation>
        <location evidence="10">Cytoplasm</location>
    </subcellularLocation>
    <text evidence="10">Associated with the membrane possibly through PlsY.</text>
</comment>
<dbReference type="UniPathway" id="UPA00085"/>
<evidence type="ECO:0000313" key="14">
    <source>
        <dbReference type="Proteomes" id="UP001273935"/>
    </source>
</evidence>
<comment type="similarity">
    <text evidence="10">Belongs to the PlsX family.</text>
</comment>
<dbReference type="EC" id="2.3.1.274" evidence="8 10"/>
<dbReference type="GO" id="GO:0006633">
    <property type="term" value="P:fatty acid biosynthetic process"/>
    <property type="evidence" value="ECO:0007669"/>
    <property type="project" value="UniProtKB-UniRule"/>
</dbReference>
<reference evidence="11 13" key="1">
    <citation type="journal article" date="2020" name="Microbiol. Resour. Announc.">
        <title>Complete genome sequence of Pseudomonas otitidis strain MrB4, isolated from Lake Biwa in Japan.</title>
        <authorList>
            <person name="Miyazaki K."/>
            <person name="Hase E."/>
            <person name="Maruya T."/>
        </authorList>
    </citation>
    <scope>NUCLEOTIDE SEQUENCE [LARGE SCALE GENOMIC DNA]</scope>
    <source>
        <strain evidence="11 13">MrB4</strain>
    </source>
</reference>
<organism evidence="11 13">
    <name type="scientific">Metapseudomonas otitidis</name>
    <dbReference type="NCBI Taxonomy" id="319939"/>
    <lineage>
        <taxon>Bacteria</taxon>
        <taxon>Pseudomonadati</taxon>
        <taxon>Pseudomonadota</taxon>
        <taxon>Gammaproteobacteria</taxon>
        <taxon>Pseudomonadales</taxon>
        <taxon>Pseudomonadaceae</taxon>
        <taxon>Metapseudomonas</taxon>
    </lineage>
</organism>
<evidence type="ECO:0000256" key="8">
    <source>
        <dbReference type="ARBA" id="ARBA00024069"/>
    </source>
</evidence>
<comment type="pathway">
    <text evidence="10">Lipid metabolism; phospholipid metabolism.</text>
</comment>
<keyword evidence="7 10" id="KW-1208">Phospholipid metabolism</keyword>
<evidence type="ECO:0000256" key="9">
    <source>
        <dbReference type="ARBA" id="ARBA00046608"/>
    </source>
</evidence>
<dbReference type="RefSeq" id="WP_074970096.1">
    <property type="nucleotide sequence ID" value="NZ_AP022213.1"/>
</dbReference>
<protein>
    <recommendedName>
        <fullName evidence="8 10">Phosphate acyltransferase</fullName>
        <ecNumber evidence="8 10">2.3.1.274</ecNumber>
    </recommendedName>
    <alternativeName>
        <fullName evidence="10">Acyl-ACP phosphotransacylase</fullName>
    </alternativeName>
    <alternativeName>
        <fullName evidence="10">Acyl-[acyl-carrier-protein]--phosphate acyltransferase</fullName>
    </alternativeName>
    <alternativeName>
        <fullName evidence="10">Phosphate-acyl-ACP acyltransferase</fullName>
    </alternativeName>
</protein>
<proteinExistence type="inferred from homology"/>
<gene>
    <name evidence="10 11" type="primary">plsX</name>
    <name evidence="11" type="ORF">PtoMrB4_40490</name>
    <name evidence="12" type="ORF">R0G64_26835</name>
</gene>
<dbReference type="EMBL" id="JAWJUL010000155">
    <property type="protein sequence ID" value="MDV3443036.1"/>
    <property type="molecule type" value="Genomic_DNA"/>
</dbReference>
<dbReference type="PIRSF" id="PIRSF002465">
    <property type="entry name" value="Phsphlp_syn_PlsX"/>
    <property type="match status" value="1"/>
</dbReference>
<evidence type="ECO:0000313" key="12">
    <source>
        <dbReference type="EMBL" id="MDV3443036.1"/>
    </source>
</evidence>
<comment type="subunit">
    <text evidence="9 10">Homodimer. Probably interacts with PlsY.</text>
</comment>
<dbReference type="SUPFAM" id="SSF53659">
    <property type="entry name" value="Isocitrate/Isopropylmalate dehydrogenase-like"/>
    <property type="match status" value="1"/>
</dbReference>
<sequence>MSVSVIAIDAMGGDFGPRCIVPASIACLAEFPSLHLVLVGQAPVLEELIARESGVDRRRLSVEHAAEVVAMDERPSQALRSKPDSSMRVALDLVRAGRAHACVSAGNTGALMALSRYVLKTLPGIDRPAMVTAIPTARGHCHLLDLGANVDCSAEHLYQFAVMGSVAAEALGLRSPRVALLNVGTEDIKGNQQVKLAASLLQQANGLNYIGYIEGDALYRGEADVVVCDGFVGNILLKSSEGLVAMIAARIESLFTENLGSRLVGALALPLLSRLKGDLAPSRHNGASFLGLQGIVVKSHGSAGADGFQSAIRRAVIEVRENLPQRLHGRLEDLLL</sequence>
<dbReference type="AlphaFoldDB" id="A0A679GKV6"/>
<accession>A0A679GKV6</accession>
<keyword evidence="4 10" id="KW-0808">Transferase</keyword>
<evidence type="ECO:0000313" key="13">
    <source>
        <dbReference type="Proteomes" id="UP000501237"/>
    </source>
</evidence>
<dbReference type="Proteomes" id="UP001273935">
    <property type="component" value="Unassembled WGS sequence"/>
</dbReference>
<keyword evidence="3 10" id="KW-0444">Lipid biosynthesis</keyword>
<dbReference type="GeneID" id="57399269"/>